<evidence type="ECO:0000256" key="3">
    <source>
        <dbReference type="ARBA" id="ARBA00022692"/>
    </source>
</evidence>
<dbReference type="PANTHER" id="PTHR32196">
    <property type="entry name" value="ABC TRANSPORTER PERMEASE PROTEIN YPHD-RELATED-RELATED"/>
    <property type="match status" value="1"/>
</dbReference>
<feature type="transmembrane region" description="Helical" evidence="6">
    <location>
        <begin position="91"/>
        <end position="112"/>
    </location>
</feature>
<evidence type="ECO:0000313" key="7">
    <source>
        <dbReference type="EMBL" id="AEJ61601.1"/>
    </source>
</evidence>
<dbReference type="CDD" id="cd06579">
    <property type="entry name" value="TM_PBP1_transp_AraH_like"/>
    <property type="match status" value="1"/>
</dbReference>
<evidence type="ECO:0000256" key="6">
    <source>
        <dbReference type="SAM" id="Phobius"/>
    </source>
</evidence>
<feature type="transmembrane region" description="Helical" evidence="6">
    <location>
        <begin position="118"/>
        <end position="138"/>
    </location>
</feature>
<feature type="transmembrane region" description="Helical" evidence="6">
    <location>
        <begin position="50"/>
        <end position="79"/>
    </location>
</feature>
<accession>G0GFQ8</accession>
<evidence type="ECO:0000256" key="1">
    <source>
        <dbReference type="ARBA" id="ARBA00004651"/>
    </source>
</evidence>
<dbReference type="KEGG" id="stq:Spith_1337"/>
<keyword evidence="5 6" id="KW-0472">Membrane</keyword>
<keyword evidence="8" id="KW-1185">Reference proteome</keyword>
<evidence type="ECO:0000313" key="8">
    <source>
        <dbReference type="Proteomes" id="UP000007254"/>
    </source>
</evidence>
<dbReference type="GO" id="GO:0022857">
    <property type="term" value="F:transmembrane transporter activity"/>
    <property type="evidence" value="ECO:0007669"/>
    <property type="project" value="InterPro"/>
</dbReference>
<sequence>MRVPRVMKTREFTLFVFLVVFVAVVGMRSPRFLAVENIYDVLKDSSVLILASLAQFLVLLTGGIDLSIPSTMALTGMLLGMFNIAVPNLPFYVYVGGALLLGFVLGSFNGIVVARLRVPPIITTLGTLAMYRALVFLVSGGEWVSAHEMCESFVSIPVVRFLGIPAIIWYAFIVFLLVTFFLTYTWTGRSIYATGDNRNAARLVGIDTRKTDYLVFMLSGVISGLAGLLYVTRYAAAQTDSATGYELQAVAACVIGGVSVFGGSGTSTGVLLGALFLGLLYNALTQINISPFYQMLVQGIAILIAILANTFAERSRAERLLKTRRHRV</sequence>
<dbReference type="STRING" id="869211.Spith_1337"/>
<gene>
    <name evidence="7" type="ordered locus">Spith_1337</name>
</gene>
<comment type="subcellular location">
    <subcellularLocation>
        <location evidence="1">Cell membrane</location>
        <topology evidence="1">Multi-pass membrane protein</topology>
    </subcellularLocation>
</comment>
<dbReference type="HOGENOM" id="CLU_028880_0_1_12"/>
<organism evidence="7 8">
    <name type="scientific">Winmispira thermophila (strain ATCC 700085 / DSM 6578 / Z-1203)</name>
    <name type="common">Spirochaeta thermophila</name>
    <dbReference type="NCBI Taxonomy" id="869211"/>
    <lineage>
        <taxon>Bacteria</taxon>
        <taxon>Pseudomonadati</taxon>
        <taxon>Spirochaetota</taxon>
        <taxon>Spirochaetia</taxon>
        <taxon>Winmispirales</taxon>
        <taxon>Winmispiraceae</taxon>
        <taxon>Winmispira</taxon>
    </lineage>
</organism>
<keyword evidence="4 6" id="KW-1133">Transmembrane helix</keyword>
<dbReference type="Proteomes" id="UP000007254">
    <property type="component" value="Chromosome"/>
</dbReference>
<proteinExistence type="predicted"/>
<reference evidence="7 8" key="1">
    <citation type="submission" date="2011-06" db="EMBL/GenBank/DDBJ databases">
        <title>The complete genome of Spirochaeta thermophila DSM 6578.</title>
        <authorList>
            <consortium name="US DOE Joint Genome Institute (JGI-PGF)"/>
            <person name="Lucas S."/>
            <person name="Lapidus A."/>
            <person name="Bruce D."/>
            <person name="Goodwin L."/>
            <person name="Pitluck S."/>
            <person name="Peters L."/>
            <person name="Kyrpides N."/>
            <person name="Mavromatis K."/>
            <person name="Ivanova N."/>
            <person name="Mikailova N."/>
            <person name="Pagani I."/>
            <person name="Chertkov O."/>
            <person name="Detter J.C."/>
            <person name="Tapia R."/>
            <person name="Han C."/>
            <person name="Land M."/>
            <person name="Hauser L."/>
            <person name="Markowitz V."/>
            <person name="Cheng J.-F."/>
            <person name="Hugenholtz P."/>
            <person name="Woyke T."/>
            <person name="Wu D."/>
            <person name="Spring S."/>
            <person name="Merkhoffer B."/>
            <person name="Schneider S."/>
            <person name="Klenk H.-P."/>
            <person name="Eisen J.A."/>
        </authorList>
    </citation>
    <scope>NUCLEOTIDE SEQUENCE [LARGE SCALE GENOMIC DNA]</scope>
    <source>
        <strain evidence="8">ATCC 700085 / DSM 6578 / Z-1203</strain>
    </source>
</reference>
<dbReference type="EMBL" id="CP002903">
    <property type="protein sequence ID" value="AEJ61601.1"/>
    <property type="molecule type" value="Genomic_DNA"/>
</dbReference>
<dbReference type="GO" id="GO:0005886">
    <property type="term" value="C:plasma membrane"/>
    <property type="evidence" value="ECO:0007669"/>
    <property type="project" value="UniProtKB-SubCell"/>
</dbReference>
<dbReference type="InterPro" id="IPR001851">
    <property type="entry name" value="ABC_transp_permease"/>
</dbReference>
<dbReference type="PANTHER" id="PTHR32196:SF72">
    <property type="entry name" value="RIBOSE IMPORT PERMEASE PROTEIN RBSC"/>
    <property type="match status" value="1"/>
</dbReference>
<dbReference type="OrthoDB" id="368246at2"/>
<evidence type="ECO:0000256" key="4">
    <source>
        <dbReference type="ARBA" id="ARBA00022989"/>
    </source>
</evidence>
<dbReference type="Pfam" id="PF02653">
    <property type="entry name" value="BPD_transp_2"/>
    <property type="match status" value="1"/>
</dbReference>
<dbReference type="RefSeq" id="WP_014624941.1">
    <property type="nucleotide sequence ID" value="NC_017583.1"/>
</dbReference>
<protein>
    <submittedName>
        <fullName evidence="7">ABC-type transporter, integral membrane subunit</fullName>
    </submittedName>
</protein>
<feature type="transmembrane region" description="Helical" evidence="6">
    <location>
        <begin position="213"/>
        <end position="235"/>
    </location>
</feature>
<feature type="transmembrane region" description="Helical" evidence="6">
    <location>
        <begin position="158"/>
        <end position="182"/>
    </location>
</feature>
<dbReference type="AlphaFoldDB" id="G0GFQ8"/>
<keyword evidence="3 6" id="KW-0812">Transmembrane</keyword>
<feature type="transmembrane region" description="Helical" evidence="6">
    <location>
        <begin position="292"/>
        <end position="312"/>
    </location>
</feature>
<evidence type="ECO:0000256" key="2">
    <source>
        <dbReference type="ARBA" id="ARBA00022475"/>
    </source>
</evidence>
<name>G0GFQ8_WINT7</name>
<keyword evidence="2" id="KW-1003">Cell membrane</keyword>
<evidence type="ECO:0000256" key="5">
    <source>
        <dbReference type="ARBA" id="ARBA00023136"/>
    </source>
</evidence>
<feature type="transmembrane region" description="Helical" evidence="6">
    <location>
        <begin position="247"/>
        <end position="280"/>
    </location>
</feature>